<dbReference type="RefSeq" id="WP_271191755.1">
    <property type="nucleotide sequence ID" value="NZ_CP115667.1"/>
</dbReference>
<accession>A0ABY7QTX2</accession>
<dbReference type="EMBL" id="CP115667">
    <property type="protein sequence ID" value="WBW50224.1"/>
    <property type="molecule type" value="Genomic_DNA"/>
</dbReference>
<comment type="similarity">
    <text evidence="2">Belongs to the multi antimicrobial extrusion (MATE) (TC 2.A.66.1) family. MepA subfamily.</text>
</comment>
<feature type="transmembrane region" description="Helical" evidence="10">
    <location>
        <begin position="248"/>
        <end position="270"/>
    </location>
</feature>
<dbReference type="PANTHER" id="PTHR43823:SF3">
    <property type="entry name" value="MULTIDRUG EXPORT PROTEIN MEPA"/>
    <property type="match status" value="1"/>
</dbReference>
<evidence type="ECO:0000256" key="7">
    <source>
        <dbReference type="ARBA" id="ARBA00022989"/>
    </source>
</evidence>
<protein>
    <recommendedName>
        <fullName evidence="3">Multidrug export protein MepA</fullName>
    </recommendedName>
</protein>
<dbReference type="InterPro" id="IPR051327">
    <property type="entry name" value="MATE_MepA_subfamily"/>
</dbReference>
<evidence type="ECO:0000256" key="1">
    <source>
        <dbReference type="ARBA" id="ARBA00004651"/>
    </source>
</evidence>
<dbReference type="CDD" id="cd13143">
    <property type="entry name" value="MATE_MepA_like"/>
    <property type="match status" value="1"/>
</dbReference>
<evidence type="ECO:0000256" key="8">
    <source>
        <dbReference type="ARBA" id="ARBA00023136"/>
    </source>
</evidence>
<dbReference type="Pfam" id="PF01554">
    <property type="entry name" value="MatE"/>
    <property type="match status" value="2"/>
</dbReference>
<keyword evidence="9" id="KW-0046">Antibiotic resistance</keyword>
<feature type="transmembrane region" description="Helical" evidence="10">
    <location>
        <begin position="68"/>
        <end position="88"/>
    </location>
</feature>
<evidence type="ECO:0000313" key="11">
    <source>
        <dbReference type="EMBL" id="WBW50224.1"/>
    </source>
</evidence>
<feature type="transmembrane region" description="Helical" evidence="10">
    <location>
        <begin position="177"/>
        <end position="198"/>
    </location>
</feature>
<evidence type="ECO:0000256" key="6">
    <source>
        <dbReference type="ARBA" id="ARBA00022692"/>
    </source>
</evidence>
<reference evidence="11 12" key="1">
    <citation type="submission" date="2023-01" db="EMBL/GenBank/DDBJ databases">
        <authorList>
            <person name="Lee S.H."/>
            <person name="Jung H.S."/>
            <person name="Yun J.U."/>
        </authorList>
    </citation>
    <scope>NUCLEOTIDE SEQUENCE [LARGE SCALE GENOMIC DNA]</scope>
    <source>
        <strain evidence="11 12">CBA3646</strain>
    </source>
</reference>
<keyword evidence="5" id="KW-1003">Cell membrane</keyword>
<feature type="transmembrane region" description="Helical" evidence="10">
    <location>
        <begin position="149"/>
        <end position="170"/>
    </location>
</feature>
<gene>
    <name evidence="11" type="ORF">O6R05_01395</name>
</gene>
<evidence type="ECO:0000256" key="4">
    <source>
        <dbReference type="ARBA" id="ARBA00022448"/>
    </source>
</evidence>
<dbReference type="InterPro" id="IPR045070">
    <property type="entry name" value="MATE_MepA-like"/>
</dbReference>
<feature type="transmembrane region" description="Helical" evidence="10">
    <location>
        <begin position="290"/>
        <end position="311"/>
    </location>
</feature>
<feature type="transmembrane region" description="Helical" evidence="10">
    <location>
        <begin position="410"/>
        <end position="429"/>
    </location>
</feature>
<keyword evidence="6 10" id="KW-0812">Transmembrane</keyword>
<sequence length="466" mass="50270">MSSKTKAQNASNDIDMRNPLGYESISKLLVSLAIPAIIANLVNALYNVVDQIFIGHWVGYMGNAATSVAFPLTTLCLAIGLTTGIGAASNFNLELGRGHPHVARETVGTAVTMLLGGGLIITVFILIFLEPLLTLFGATGQTMTYASQYAGITSFGIPFLMFSIGMNPLVRADRSPVYSMATIVTGALLNTILDPIFIGVFGWGIAGAAIATVIGQCVSSILLVLYLPRFKSIKLHREDFRPKLHVMTTVFSLGLTSFVFQFSNLIIQVTTNNLLKAYGAMSKYGSDIPIAAAGIGMKINVVYLAILLGLVQGSQPIFSYNYGADHFHRVKSALKLLLSCAFAISFVAFLVFQFAPEVLISIFGTGDPLYIEFATRFLRIFLFFVFINGFQISIATYFPGIGKPKLGAMASLAKQIIYLLPLLLILPRFMGIEGILYAGPIADFLAFITSAVLLAVHLKAEEKARS</sequence>
<feature type="transmembrane region" description="Helical" evidence="10">
    <location>
        <begin position="204"/>
        <end position="227"/>
    </location>
</feature>
<dbReference type="InterPro" id="IPR048279">
    <property type="entry name" value="MdtK-like"/>
</dbReference>
<proteinExistence type="inferred from homology"/>
<feature type="transmembrane region" description="Helical" evidence="10">
    <location>
        <begin position="376"/>
        <end position="398"/>
    </location>
</feature>
<evidence type="ECO:0000256" key="9">
    <source>
        <dbReference type="ARBA" id="ARBA00023251"/>
    </source>
</evidence>
<keyword evidence="8 10" id="KW-0472">Membrane</keyword>
<evidence type="ECO:0000256" key="5">
    <source>
        <dbReference type="ARBA" id="ARBA00022475"/>
    </source>
</evidence>
<keyword evidence="7 10" id="KW-1133">Transmembrane helix</keyword>
<name>A0ABY7QTX2_9FIRM</name>
<keyword evidence="12" id="KW-1185">Reference proteome</keyword>
<comment type="subcellular location">
    <subcellularLocation>
        <location evidence="1">Cell membrane</location>
        <topology evidence="1">Multi-pass membrane protein</topology>
    </subcellularLocation>
</comment>
<feature type="transmembrane region" description="Helical" evidence="10">
    <location>
        <begin position="28"/>
        <end position="48"/>
    </location>
</feature>
<dbReference type="InterPro" id="IPR002528">
    <property type="entry name" value="MATE_fam"/>
</dbReference>
<keyword evidence="4" id="KW-0813">Transport</keyword>
<dbReference type="PIRSF" id="PIRSF006603">
    <property type="entry name" value="DinF"/>
    <property type="match status" value="1"/>
</dbReference>
<evidence type="ECO:0000256" key="10">
    <source>
        <dbReference type="SAM" id="Phobius"/>
    </source>
</evidence>
<feature type="transmembrane region" description="Helical" evidence="10">
    <location>
        <begin position="332"/>
        <end position="356"/>
    </location>
</feature>
<evidence type="ECO:0000256" key="3">
    <source>
        <dbReference type="ARBA" id="ARBA00022106"/>
    </source>
</evidence>
<dbReference type="PANTHER" id="PTHR43823">
    <property type="entry name" value="SPORULATION PROTEIN YKVU"/>
    <property type="match status" value="1"/>
</dbReference>
<feature type="transmembrane region" description="Helical" evidence="10">
    <location>
        <begin position="435"/>
        <end position="456"/>
    </location>
</feature>
<evidence type="ECO:0000313" key="12">
    <source>
        <dbReference type="Proteomes" id="UP001210339"/>
    </source>
</evidence>
<dbReference type="Proteomes" id="UP001210339">
    <property type="component" value="Chromosome"/>
</dbReference>
<feature type="transmembrane region" description="Helical" evidence="10">
    <location>
        <begin position="109"/>
        <end position="129"/>
    </location>
</feature>
<organism evidence="11 12">
    <name type="scientific">Peptoniphilus equinus</name>
    <dbReference type="NCBI Taxonomy" id="3016343"/>
    <lineage>
        <taxon>Bacteria</taxon>
        <taxon>Bacillati</taxon>
        <taxon>Bacillota</taxon>
        <taxon>Tissierellia</taxon>
        <taxon>Tissierellales</taxon>
        <taxon>Peptoniphilaceae</taxon>
        <taxon>Peptoniphilus</taxon>
    </lineage>
</organism>
<evidence type="ECO:0000256" key="2">
    <source>
        <dbReference type="ARBA" id="ARBA00008417"/>
    </source>
</evidence>